<evidence type="ECO:0008006" key="3">
    <source>
        <dbReference type="Google" id="ProtNLM"/>
    </source>
</evidence>
<accession>A0ABU9U8I5</accession>
<sequence length="317" mass="37548">MTVNRHPIFFDYSDSKINSIISTAEKEESYPIYFNQNEDAFIMLDNEIEIPQFPIHHDIREKKPSKEYIEALRKLIYVLHTEKPAVLGGLTHFFDPSSPMRPAFFKLYRLNNKIYLYLLRLDLSFHPHDHKITKRGTNDISSAYSTKKIIIEADIIPVDEIEEKDNGKKVFLIRQVIPDTWIGETGRGYFIQGIWLDRDITRFFSSLIFPEGARNYPYYPLSCKYRTICMFPPVLNNSGRKQYLMLLSYIQDILEPYIDDILATLKKAEFSTDIPVYRKIKNNIPEKIIVPWEKISIKRYLNENNMREYRVEINRQS</sequence>
<gene>
    <name evidence="1" type="ORF">WKV44_00275</name>
</gene>
<evidence type="ECO:0000313" key="1">
    <source>
        <dbReference type="EMBL" id="MEM5946972.1"/>
    </source>
</evidence>
<comment type="caution">
    <text evidence="1">The sequence shown here is derived from an EMBL/GenBank/DDBJ whole genome shotgun (WGS) entry which is preliminary data.</text>
</comment>
<keyword evidence="2" id="KW-1185">Reference proteome</keyword>
<evidence type="ECO:0000313" key="2">
    <source>
        <dbReference type="Proteomes" id="UP001466331"/>
    </source>
</evidence>
<name>A0ABU9U8I5_9SPIR</name>
<reference evidence="1 2" key="1">
    <citation type="submission" date="2024-03" db="EMBL/GenBank/DDBJ databases">
        <title>Ignisphaera cupida sp. nov., a hyperthermophilic hydrolytic archaeon from a hot spring of Kamchatka, and proposal of Ignisphaeraceae fam. nov.</title>
        <authorList>
            <person name="Podosokorskaya O.A."/>
            <person name="Elcheninov A.G."/>
            <person name="Maltseva A.I."/>
            <person name="Zayulina K.S."/>
            <person name="Novikov A."/>
            <person name="Merkel A.Y."/>
        </authorList>
    </citation>
    <scope>NUCLEOTIDE SEQUENCE [LARGE SCALE GENOMIC DNA]</scope>
    <source>
        <strain evidence="1 2">38H-sp</strain>
    </source>
</reference>
<organism evidence="1 2">
    <name type="scientific">Rarispira pelagica</name>
    <dbReference type="NCBI Taxonomy" id="3141764"/>
    <lineage>
        <taxon>Bacteria</taxon>
        <taxon>Pseudomonadati</taxon>
        <taxon>Spirochaetota</taxon>
        <taxon>Spirochaetia</taxon>
        <taxon>Winmispirales</taxon>
        <taxon>Winmispiraceae</taxon>
        <taxon>Rarispira</taxon>
    </lineage>
</organism>
<proteinExistence type="predicted"/>
<protein>
    <recommendedName>
        <fullName evidence="3">NurA domain-containing protein</fullName>
    </recommendedName>
</protein>
<dbReference type="RefSeq" id="WP_420068426.1">
    <property type="nucleotide sequence ID" value="NZ_JBCHKQ010000001.1"/>
</dbReference>
<dbReference type="EMBL" id="JBCHKQ010000001">
    <property type="protein sequence ID" value="MEM5946972.1"/>
    <property type="molecule type" value="Genomic_DNA"/>
</dbReference>
<dbReference type="Proteomes" id="UP001466331">
    <property type="component" value="Unassembled WGS sequence"/>
</dbReference>